<dbReference type="Proteomes" id="UP001204548">
    <property type="component" value="Unassembled WGS sequence"/>
</dbReference>
<evidence type="ECO:0000313" key="3">
    <source>
        <dbReference type="Proteomes" id="UP001204548"/>
    </source>
</evidence>
<dbReference type="PANTHER" id="PTHR43404:SF2">
    <property type="entry name" value="LIPOPOLYSACCHARIDE CHOLINEPHOSPHOTRANSFERASE LICD"/>
    <property type="match status" value="1"/>
</dbReference>
<proteinExistence type="predicted"/>
<protein>
    <submittedName>
        <fullName evidence="2">LicD family protein</fullName>
    </submittedName>
</protein>
<name>A0AAW5P0D6_9BACE</name>
<reference evidence="2" key="1">
    <citation type="submission" date="2022-08" db="EMBL/GenBank/DDBJ databases">
        <title>Genome Sequencing of Bacteroides fragilis Group Isolates with Nanopore Technology.</title>
        <authorList>
            <person name="Tisza M.J."/>
            <person name="Smith D."/>
            <person name="Dekker J.P."/>
        </authorList>
    </citation>
    <scope>NUCLEOTIDE SEQUENCE</scope>
    <source>
        <strain evidence="2">BFG-351</strain>
    </source>
</reference>
<dbReference type="EMBL" id="JANUTS010000001">
    <property type="protein sequence ID" value="MCS2794146.1"/>
    <property type="molecule type" value="Genomic_DNA"/>
</dbReference>
<dbReference type="Pfam" id="PF04991">
    <property type="entry name" value="LicD"/>
    <property type="match status" value="1"/>
</dbReference>
<comment type="caution">
    <text evidence="2">The sequence shown here is derived from an EMBL/GenBank/DDBJ whole genome shotgun (WGS) entry which is preliminary data.</text>
</comment>
<evidence type="ECO:0000313" key="2">
    <source>
        <dbReference type="EMBL" id="MCS2794146.1"/>
    </source>
</evidence>
<dbReference type="RefSeq" id="WP_010538583.1">
    <property type="nucleotide sequence ID" value="NZ_JABFIA010000010.1"/>
</dbReference>
<gene>
    <name evidence="2" type="ORF">NXW97_19455</name>
</gene>
<dbReference type="AlphaFoldDB" id="A0AAW5P0D6"/>
<accession>A0AAW5P0D6</accession>
<evidence type="ECO:0000259" key="1">
    <source>
        <dbReference type="Pfam" id="PF04991"/>
    </source>
</evidence>
<sequence length="269" mass="31906">MNPLTISEIQKVSLGILKKVDEICNKLNLRYVLTYGTLLGAIRHKGYIPWDDDVDIMMPRPDYEKLLKYFESHRDELFPLCVLNSQTTFRYPYIITRISNSDYWLNTQNEKQCGMGIFIDIYPLDGLGNDLEKAEKKMAKAKGISSLAYLSTRKYLSFSGTKSWKRKIIKPFAFTFAKIMGKAFFEKRLLSMAYSYEYDKSEFVGCVVWEREVFRRADIDNMILHDFEENQFWIPKQYHQILTGFYGDYMQLPPEKEREPHHLYYAYKK</sequence>
<organism evidence="2 3">
    <name type="scientific">Bacteroides faecis</name>
    <dbReference type="NCBI Taxonomy" id="674529"/>
    <lineage>
        <taxon>Bacteria</taxon>
        <taxon>Pseudomonadati</taxon>
        <taxon>Bacteroidota</taxon>
        <taxon>Bacteroidia</taxon>
        <taxon>Bacteroidales</taxon>
        <taxon>Bacteroidaceae</taxon>
        <taxon>Bacteroides</taxon>
    </lineage>
</organism>
<dbReference type="InterPro" id="IPR052942">
    <property type="entry name" value="LPS_cholinephosphotransferase"/>
</dbReference>
<dbReference type="InterPro" id="IPR007074">
    <property type="entry name" value="LicD/FKTN/FKRP_NTP_transf"/>
</dbReference>
<dbReference type="GO" id="GO:0009100">
    <property type="term" value="P:glycoprotein metabolic process"/>
    <property type="evidence" value="ECO:0007669"/>
    <property type="project" value="UniProtKB-ARBA"/>
</dbReference>
<feature type="domain" description="LicD/FKTN/FKRP nucleotidyltransferase" evidence="1">
    <location>
        <begin position="24"/>
        <end position="247"/>
    </location>
</feature>
<dbReference type="PANTHER" id="PTHR43404">
    <property type="entry name" value="LIPOPOLYSACCHARIDE CHOLINEPHOSPHOTRANSFERASE LICD"/>
    <property type="match status" value="1"/>
</dbReference>